<proteinExistence type="predicted"/>
<protein>
    <submittedName>
        <fullName evidence="1">Major tail protein</fullName>
    </submittedName>
</protein>
<sequence length="200" mass="21298">MAKFTQIPTDTFKKLQLGAGLLATEFDPATGEVDKANIVGATSGGVSFEATPSFSDFGEDIDNCPKNTKELKKLDSWEAKMSGTLVTMDTKAAVSVIGTAAVDAKDQTKVVPRNSVDGKDFKDIWWIGDYSDINEDGTSVGKAGFIAIKLINALSTGGFKIQSGDKAKGTFEFEYTGHYSIKNIDTVPFEIYIKAGSAGA</sequence>
<reference evidence="1" key="1">
    <citation type="journal article" date="2021" name="Proc. Natl. Acad. Sci. U.S.A.">
        <title>A Catalog of Tens of Thousands of Viruses from Human Metagenomes Reveals Hidden Associations with Chronic Diseases.</title>
        <authorList>
            <person name="Tisza M.J."/>
            <person name="Buck C.B."/>
        </authorList>
    </citation>
    <scope>NUCLEOTIDE SEQUENCE</scope>
    <source>
        <strain evidence="1">CtFbs2</strain>
    </source>
</reference>
<evidence type="ECO:0000313" key="1">
    <source>
        <dbReference type="EMBL" id="DAD95484.1"/>
    </source>
</evidence>
<accession>A0A8S5NM97</accession>
<organism evidence="1">
    <name type="scientific">Siphoviridae sp. ctFbs2</name>
    <dbReference type="NCBI Taxonomy" id="2826213"/>
    <lineage>
        <taxon>Viruses</taxon>
        <taxon>Duplodnaviria</taxon>
        <taxon>Heunggongvirae</taxon>
        <taxon>Uroviricota</taxon>
        <taxon>Caudoviricetes</taxon>
    </lineage>
</organism>
<name>A0A8S5NM97_9CAUD</name>
<dbReference type="EMBL" id="BK015193">
    <property type="protein sequence ID" value="DAD95484.1"/>
    <property type="molecule type" value="Genomic_DNA"/>
</dbReference>